<accession>A0A856M8Z3</accession>
<evidence type="ECO:0000313" key="4">
    <source>
        <dbReference type="Proteomes" id="UP000503129"/>
    </source>
</evidence>
<protein>
    <recommendedName>
        <fullName evidence="5">SPOR domain-containing protein</fullName>
    </recommendedName>
</protein>
<feature type="compositionally biased region" description="Low complexity" evidence="1">
    <location>
        <begin position="131"/>
        <end position="152"/>
    </location>
</feature>
<evidence type="ECO:0000313" key="3">
    <source>
        <dbReference type="EMBL" id="QDL06854.1"/>
    </source>
</evidence>
<organism evidence="3 4">
    <name type="scientific">Brasilonema sennae CENA114</name>
    <dbReference type="NCBI Taxonomy" id="415709"/>
    <lineage>
        <taxon>Bacteria</taxon>
        <taxon>Bacillati</taxon>
        <taxon>Cyanobacteriota</taxon>
        <taxon>Cyanophyceae</taxon>
        <taxon>Nostocales</taxon>
        <taxon>Scytonemataceae</taxon>
        <taxon>Brasilonema</taxon>
        <taxon>Bromeliae group (in: Brasilonema)</taxon>
    </lineage>
</organism>
<evidence type="ECO:0000256" key="2">
    <source>
        <dbReference type="SAM" id="SignalP"/>
    </source>
</evidence>
<keyword evidence="4" id="KW-1185">Reference proteome</keyword>
<dbReference type="EMBL" id="CP030118">
    <property type="protein sequence ID" value="QDL06854.1"/>
    <property type="molecule type" value="Genomic_DNA"/>
</dbReference>
<sequence>MYKSVVQKFQISNTLVSSFLLAIVGLSASINSASAQQQNIPVCQPPNLGEYLLLVSSPTTENQKQLRQALPSNTKISTCRYIKNTVTRIGGFNKIDDANSWARYIKNIVGLSAFVSTRPSSEVAQKPSTVAQKPPTATQKPPTATQKPPTQTVSSYKPERLGEGLAVLVDYYNRPEMANKVREVVKGDVGFVSYGERPYLLAVYTTNQKEAYSTLQKLSERGFFAVVVDSRKVMLLRSSVRLQ</sequence>
<dbReference type="AlphaFoldDB" id="A0A856M8Z3"/>
<dbReference type="RefSeq" id="WP_171975318.1">
    <property type="nucleotide sequence ID" value="NZ_CAWOXK010000001.1"/>
</dbReference>
<feature type="region of interest" description="Disordered" evidence="1">
    <location>
        <begin position="123"/>
        <end position="156"/>
    </location>
</feature>
<dbReference type="Proteomes" id="UP000503129">
    <property type="component" value="Chromosome"/>
</dbReference>
<name>A0A856M8Z3_9CYAN</name>
<evidence type="ECO:0000256" key="1">
    <source>
        <dbReference type="SAM" id="MobiDB-lite"/>
    </source>
</evidence>
<keyword evidence="2" id="KW-0732">Signal</keyword>
<dbReference type="KEGG" id="bsen:DP114_02095"/>
<feature type="signal peptide" evidence="2">
    <location>
        <begin position="1"/>
        <end position="35"/>
    </location>
</feature>
<proteinExistence type="predicted"/>
<feature type="chain" id="PRO_5032849833" description="SPOR domain-containing protein" evidence="2">
    <location>
        <begin position="36"/>
        <end position="243"/>
    </location>
</feature>
<reference evidence="3 4" key="1">
    <citation type="submission" date="2018-06" db="EMBL/GenBank/DDBJ databases">
        <title>Comparative genomics of Brasilonema spp. strains.</title>
        <authorList>
            <person name="Alvarenga D.O."/>
            <person name="Fiore M.F."/>
            <person name="Varani A.M."/>
        </authorList>
    </citation>
    <scope>NUCLEOTIDE SEQUENCE [LARGE SCALE GENOMIC DNA]</scope>
    <source>
        <strain evidence="3 4">CENA114</strain>
    </source>
</reference>
<gene>
    <name evidence="3" type="ORF">DP114_02095</name>
</gene>
<evidence type="ECO:0008006" key="5">
    <source>
        <dbReference type="Google" id="ProtNLM"/>
    </source>
</evidence>